<gene>
    <name evidence="8" type="ORF">K461DRAFT_320547</name>
</gene>
<dbReference type="GO" id="GO:0016020">
    <property type="term" value="C:membrane"/>
    <property type="evidence" value="ECO:0007669"/>
    <property type="project" value="UniProtKB-SubCell"/>
</dbReference>
<proteinExistence type="inferred from homology"/>
<feature type="transmembrane region" description="Helical" evidence="6">
    <location>
        <begin position="181"/>
        <end position="202"/>
    </location>
</feature>
<protein>
    <recommendedName>
        <fullName evidence="7">Rhodopsin domain-containing protein</fullName>
    </recommendedName>
</protein>
<dbReference type="InterPro" id="IPR052337">
    <property type="entry name" value="SAT4-like"/>
</dbReference>
<evidence type="ECO:0000313" key="8">
    <source>
        <dbReference type="EMBL" id="KAF2154426.1"/>
    </source>
</evidence>
<feature type="transmembrane region" description="Helical" evidence="6">
    <location>
        <begin position="25"/>
        <end position="47"/>
    </location>
</feature>
<evidence type="ECO:0000256" key="1">
    <source>
        <dbReference type="ARBA" id="ARBA00004141"/>
    </source>
</evidence>
<keyword evidence="9" id="KW-1185">Reference proteome</keyword>
<dbReference type="Pfam" id="PF20684">
    <property type="entry name" value="Fung_rhodopsin"/>
    <property type="match status" value="1"/>
</dbReference>
<feature type="transmembrane region" description="Helical" evidence="6">
    <location>
        <begin position="132"/>
        <end position="154"/>
    </location>
</feature>
<name>A0A9P4J3H0_9PEZI</name>
<dbReference type="OrthoDB" id="4682787at2759"/>
<comment type="subcellular location">
    <subcellularLocation>
        <location evidence="1">Membrane</location>
        <topology evidence="1">Multi-pass membrane protein</topology>
    </subcellularLocation>
</comment>
<feature type="transmembrane region" description="Helical" evidence="6">
    <location>
        <begin position="253"/>
        <end position="278"/>
    </location>
</feature>
<keyword evidence="2 6" id="KW-0812">Transmembrane</keyword>
<evidence type="ECO:0000256" key="5">
    <source>
        <dbReference type="ARBA" id="ARBA00038359"/>
    </source>
</evidence>
<evidence type="ECO:0000256" key="6">
    <source>
        <dbReference type="SAM" id="Phobius"/>
    </source>
</evidence>
<sequence>MDRGSMSSAQIAATEILYFRLKPDWLITLTSIFIVLATVCLALRLYVRMFMIKAFGKDDWVLLLAYVVFITDDALFLATGVIEKTIGLTRVVARLELLSVASSACYLVDQICIKLALAYFFLRVVNSGWQRYLIIASTALYTLYTIIFTFIIIFECGTPTAAHYATGRCLSWPTTLGPLNYIAASLNAIMDWILVLTPIFVVRQISASRKEKMSVYLLMLLGLAGSVVSLIRIPYISGVAPTRDLSFFSRSVPISLCSIAENGIGIMAISLSACRPLYTRVVGATRSRFGSSAGKTQTGGVTMQSFGNANGEVKAPGRTVGKGRWSRAGYWDMEKGGARAGVREVTIAREEVGGNKKGGQRESDGISVVSVVSVASTQFPIQRD</sequence>
<keyword evidence="3 6" id="KW-1133">Transmembrane helix</keyword>
<evidence type="ECO:0000256" key="2">
    <source>
        <dbReference type="ARBA" id="ARBA00022692"/>
    </source>
</evidence>
<organism evidence="8 9">
    <name type="scientific">Myriangium duriaei CBS 260.36</name>
    <dbReference type="NCBI Taxonomy" id="1168546"/>
    <lineage>
        <taxon>Eukaryota</taxon>
        <taxon>Fungi</taxon>
        <taxon>Dikarya</taxon>
        <taxon>Ascomycota</taxon>
        <taxon>Pezizomycotina</taxon>
        <taxon>Dothideomycetes</taxon>
        <taxon>Dothideomycetidae</taxon>
        <taxon>Myriangiales</taxon>
        <taxon>Myriangiaceae</taxon>
        <taxon>Myriangium</taxon>
    </lineage>
</organism>
<reference evidence="8" key="1">
    <citation type="journal article" date="2020" name="Stud. Mycol.">
        <title>101 Dothideomycetes genomes: a test case for predicting lifestyles and emergence of pathogens.</title>
        <authorList>
            <person name="Haridas S."/>
            <person name="Albert R."/>
            <person name="Binder M."/>
            <person name="Bloem J."/>
            <person name="Labutti K."/>
            <person name="Salamov A."/>
            <person name="Andreopoulos B."/>
            <person name="Baker S."/>
            <person name="Barry K."/>
            <person name="Bills G."/>
            <person name="Bluhm B."/>
            <person name="Cannon C."/>
            <person name="Castanera R."/>
            <person name="Culley D."/>
            <person name="Daum C."/>
            <person name="Ezra D."/>
            <person name="Gonzalez J."/>
            <person name="Henrissat B."/>
            <person name="Kuo A."/>
            <person name="Liang C."/>
            <person name="Lipzen A."/>
            <person name="Lutzoni F."/>
            <person name="Magnuson J."/>
            <person name="Mondo S."/>
            <person name="Nolan M."/>
            <person name="Ohm R."/>
            <person name="Pangilinan J."/>
            <person name="Park H.-J."/>
            <person name="Ramirez L."/>
            <person name="Alfaro M."/>
            <person name="Sun H."/>
            <person name="Tritt A."/>
            <person name="Yoshinaga Y."/>
            <person name="Zwiers L.-H."/>
            <person name="Turgeon B."/>
            <person name="Goodwin S."/>
            <person name="Spatafora J."/>
            <person name="Crous P."/>
            <person name="Grigoriev I."/>
        </authorList>
    </citation>
    <scope>NUCLEOTIDE SEQUENCE</scope>
    <source>
        <strain evidence="8">CBS 260.36</strain>
    </source>
</reference>
<evidence type="ECO:0000256" key="4">
    <source>
        <dbReference type="ARBA" id="ARBA00023136"/>
    </source>
</evidence>
<evidence type="ECO:0000256" key="3">
    <source>
        <dbReference type="ARBA" id="ARBA00022989"/>
    </source>
</evidence>
<keyword evidence="4 6" id="KW-0472">Membrane</keyword>
<evidence type="ECO:0000313" key="9">
    <source>
        <dbReference type="Proteomes" id="UP000799439"/>
    </source>
</evidence>
<dbReference type="PANTHER" id="PTHR33048">
    <property type="entry name" value="PTH11-LIKE INTEGRAL MEMBRANE PROTEIN (AFU_ORTHOLOGUE AFUA_5G11245)"/>
    <property type="match status" value="1"/>
</dbReference>
<evidence type="ECO:0000259" key="7">
    <source>
        <dbReference type="Pfam" id="PF20684"/>
    </source>
</evidence>
<feature type="transmembrane region" description="Helical" evidence="6">
    <location>
        <begin position="98"/>
        <end position="120"/>
    </location>
</feature>
<comment type="caution">
    <text evidence="8">The sequence shown here is derived from an EMBL/GenBank/DDBJ whole genome shotgun (WGS) entry which is preliminary data.</text>
</comment>
<feature type="transmembrane region" description="Helical" evidence="6">
    <location>
        <begin position="214"/>
        <end position="233"/>
    </location>
</feature>
<feature type="transmembrane region" description="Helical" evidence="6">
    <location>
        <begin position="59"/>
        <end position="78"/>
    </location>
</feature>
<dbReference type="EMBL" id="ML996084">
    <property type="protein sequence ID" value="KAF2154426.1"/>
    <property type="molecule type" value="Genomic_DNA"/>
</dbReference>
<dbReference type="AlphaFoldDB" id="A0A9P4J3H0"/>
<comment type="similarity">
    <text evidence="5">Belongs to the SAT4 family.</text>
</comment>
<dbReference type="PANTHER" id="PTHR33048:SF96">
    <property type="entry name" value="INTEGRAL MEMBRANE PROTEIN"/>
    <property type="match status" value="1"/>
</dbReference>
<accession>A0A9P4J3H0</accession>
<dbReference type="Proteomes" id="UP000799439">
    <property type="component" value="Unassembled WGS sequence"/>
</dbReference>
<feature type="domain" description="Rhodopsin" evidence="7">
    <location>
        <begin position="43"/>
        <end position="279"/>
    </location>
</feature>
<dbReference type="InterPro" id="IPR049326">
    <property type="entry name" value="Rhodopsin_dom_fungi"/>
</dbReference>